<organism evidence="3 4">
    <name type="scientific">Miscanthus lutarioriparius</name>
    <dbReference type="NCBI Taxonomy" id="422564"/>
    <lineage>
        <taxon>Eukaryota</taxon>
        <taxon>Viridiplantae</taxon>
        <taxon>Streptophyta</taxon>
        <taxon>Embryophyta</taxon>
        <taxon>Tracheophyta</taxon>
        <taxon>Spermatophyta</taxon>
        <taxon>Magnoliopsida</taxon>
        <taxon>Liliopsida</taxon>
        <taxon>Poales</taxon>
        <taxon>Poaceae</taxon>
        <taxon>PACMAD clade</taxon>
        <taxon>Panicoideae</taxon>
        <taxon>Andropogonodae</taxon>
        <taxon>Andropogoneae</taxon>
        <taxon>Saccharinae</taxon>
        <taxon>Miscanthus</taxon>
    </lineage>
</organism>
<dbReference type="AlphaFoldDB" id="A0A811N390"/>
<comment type="caution">
    <text evidence="3">The sequence shown here is derived from an EMBL/GenBank/DDBJ whole genome shotgun (WGS) entry which is preliminary data.</text>
</comment>
<dbReference type="InterPro" id="IPR000504">
    <property type="entry name" value="RRM_dom"/>
</dbReference>
<evidence type="ECO:0000313" key="4">
    <source>
        <dbReference type="Proteomes" id="UP000604825"/>
    </source>
</evidence>
<sequence>MDIFASYGPLSAEVAYDRDTGSSKGYGFVQFDDKNSMDNAIQSMNGQQVGGRTISVSEANQRSRRWRA</sequence>
<evidence type="ECO:0000256" key="1">
    <source>
        <dbReference type="PROSITE-ProRule" id="PRU00176"/>
    </source>
</evidence>
<evidence type="ECO:0000313" key="3">
    <source>
        <dbReference type="EMBL" id="CAD6214118.1"/>
    </source>
</evidence>
<gene>
    <name evidence="3" type="ORF">NCGR_LOCUS9574</name>
</gene>
<dbReference type="InterPro" id="IPR012677">
    <property type="entry name" value="Nucleotide-bd_a/b_plait_sf"/>
</dbReference>
<dbReference type="PROSITE" id="PS50102">
    <property type="entry name" value="RRM"/>
    <property type="match status" value="1"/>
</dbReference>
<reference evidence="3" key="1">
    <citation type="submission" date="2020-10" db="EMBL/GenBank/DDBJ databases">
        <authorList>
            <person name="Han B."/>
            <person name="Lu T."/>
            <person name="Zhao Q."/>
            <person name="Huang X."/>
            <person name="Zhao Y."/>
        </authorList>
    </citation>
    <scope>NUCLEOTIDE SEQUENCE</scope>
</reference>
<dbReference type="PANTHER" id="PTHR15241">
    <property type="entry name" value="TRANSFORMER-2-RELATED"/>
    <property type="match status" value="1"/>
</dbReference>
<keyword evidence="1" id="KW-0694">RNA-binding</keyword>
<feature type="domain" description="RRM" evidence="2">
    <location>
        <begin position="1"/>
        <end position="61"/>
    </location>
</feature>
<evidence type="ECO:0000259" key="2">
    <source>
        <dbReference type="PROSITE" id="PS50102"/>
    </source>
</evidence>
<dbReference type="PANTHER" id="PTHR15241:SF373">
    <property type="entry name" value="GLYCINE-RICH RNA-BINDING PROTEIN 2, MITOCHONDRIAL-LIKE"/>
    <property type="match status" value="1"/>
</dbReference>
<dbReference type="EMBL" id="CAJGYO010000002">
    <property type="protein sequence ID" value="CAD6214118.1"/>
    <property type="molecule type" value="Genomic_DNA"/>
</dbReference>
<dbReference type="Proteomes" id="UP000604825">
    <property type="component" value="Unassembled WGS sequence"/>
</dbReference>
<dbReference type="GO" id="GO:0003723">
    <property type="term" value="F:RNA binding"/>
    <property type="evidence" value="ECO:0007669"/>
    <property type="project" value="UniProtKB-UniRule"/>
</dbReference>
<name>A0A811N390_9POAL</name>
<dbReference type="OrthoDB" id="439808at2759"/>
<dbReference type="SMART" id="SM00360">
    <property type="entry name" value="RRM"/>
    <property type="match status" value="1"/>
</dbReference>
<keyword evidence="4" id="KW-1185">Reference proteome</keyword>
<dbReference type="Gene3D" id="3.30.70.330">
    <property type="match status" value="1"/>
</dbReference>
<dbReference type="Pfam" id="PF00076">
    <property type="entry name" value="RRM_1"/>
    <property type="match status" value="1"/>
</dbReference>
<accession>A0A811N390</accession>
<dbReference type="SUPFAM" id="SSF54928">
    <property type="entry name" value="RNA-binding domain, RBD"/>
    <property type="match status" value="1"/>
</dbReference>
<protein>
    <recommendedName>
        <fullName evidence="2">RRM domain-containing protein</fullName>
    </recommendedName>
</protein>
<dbReference type="InterPro" id="IPR035979">
    <property type="entry name" value="RBD_domain_sf"/>
</dbReference>
<proteinExistence type="predicted"/>